<name>A0A935C2H5_9FIRM</name>
<feature type="chain" id="PRO_5039571687" description="DUF5640 domain-containing protein" evidence="1">
    <location>
        <begin position="22"/>
        <end position="258"/>
    </location>
</feature>
<dbReference type="AlphaFoldDB" id="A0A935C2H5"/>
<protein>
    <recommendedName>
        <fullName evidence="4">DUF5640 domain-containing protein</fullName>
    </recommendedName>
</protein>
<organism evidence="2 3">
    <name type="scientific">Ruminococcus difficilis</name>
    <dbReference type="NCBI Taxonomy" id="2763069"/>
    <lineage>
        <taxon>Bacteria</taxon>
        <taxon>Bacillati</taxon>
        <taxon>Bacillota</taxon>
        <taxon>Clostridia</taxon>
        <taxon>Eubacteriales</taxon>
        <taxon>Oscillospiraceae</taxon>
        <taxon>Ruminococcus</taxon>
    </lineage>
</organism>
<evidence type="ECO:0000313" key="3">
    <source>
        <dbReference type="Proteomes" id="UP000633365"/>
    </source>
</evidence>
<dbReference type="RefSeq" id="WP_201428034.1">
    <property type="nucleotide sequence ID" value="NZ_JAEQMG010000123.1"/>
</dbReference>
<comment type="caution">
    <text evidence="2">The sequence shown here is derived from an EMBL/GenBank/DDBJ whole genome shotgun (WGS) entry which is preliminary data.</text>
</comment>
<keyword evidence="1" id="KW-0732">Signal</keyword>
<reference evidence="2" key="1">
    <citation type="submission" date="2021-01" db="EMBL/GenBank/DDBJ databases">
        <title>Genome public.</title>
        <authorList>
            <person name="Liu C."/>
            <person name="Sun Q."/>
        </authorList>
    </citation>
    <scope>NUCLEOTIDE SEQUENCE</scope>
    <source>
        <strain evidence="2">M6</strain>
    </source>
</reference>
<evidence type="ECO:0008006" key="4">
    <source>
        <dbReference type="Google" id="ProtNLM"/>
    </source>
</evidence>
<accession>A0A935C2H5</accession>
<gene>
    <name evidence="2" type="ORF">JKK62_11620</name>
</gene>
<evidence type="ECO:0000313" key="2">
    <source>
        <dbReference type="EMBL" id="MBK6089279.1"/>
    </source>
</evidence>
<proteinExistence type="predicted"/>
<sequence length="258" mass="28616">MKKLFTLGSILLAAALTLCCAGCGEEASSKEETTSSASSKATADELTDFDGTVKTDLSKLHEVDYENGNAFAGAWKITEGQGDQFQSFTFVFDGKDNAYMMIGSMGYCGKYELNEDTKTFGTQQAVGLNGTYTYTFSDDNNTVELYDTETKLTTKMQKLVSFTFIPRAEPDSEIDPALLGAWKDESGGYIYFEDNGIMYETQKAISFTFYTYSAKNGVVDNTYYMLEAEKGSYQYKVDGDKLTYNGYTYTRISADELV</sequence>
<dbReference type="EMBL" id="JAEQMG010000123">
    <property type="protein sequence ID" value="MBK6089279.1"/>
    <property type="molecule type" value="Genomic_DNA"/>
</dbReference>
<feature type="signal peptide" evidence="1">
    <location>
        <begin position="1"/>
        <end position="21"/>
    </location>
</feature>
<dbReference type="Proteomes" id="UP000633365">
    <property type="component" value="Unassembled WGS sequence"/>
</dbReference>
<keyword evidence="3" id="KW-1185">Reference proteome</keyword>
<evidence type="ECO:0000256" key="1">
    <source>
        <dbReference type="SAM" id="SignalP"/>
    </source>
</evidence>